<evidence type="ECO:0000313" key="1">
    <source>
        <dbReference type="EMBL" id="SFD73453.1"/>
    </source>
</evidence>
<reference evidence="1 2" key="1">
    <citation type="submission" date="2016-10" db="EMBL/GenBank/DDBJ databases">
        <authorList>
            <person name="de Groot N.N."/>
        </authorList>
    </citation>
    <scope>NUCLEOTIDE SEQUENCE [LARGE SCALE GENOMIC DNA]</scope>
    <source>
        <strain evidence="1 2">DSM 19012</strain>
    </source>
</reference>
<dbReference type="Proteomes" id="UP000181976">
    <property type="component" value="Unassembled WGS sequence"/>
</dbReference>
<accession>A0A1I1UXA2</accession>
<dbReference type="AlphaFoldDB" id="A0A1I1UXA2"/>
<evidence type="ECO:0000313" key="2">
    <source>
        <dbReference type="Proteomes" id="UP000181976"/>
    </source>
</evidence>
<proteinExistence type="predicted"/>
<keyword evidence="2" id="KW-1185">Reference proteome</keyword>
<organism evidence="1 2">
    <name type="scientific">Thermophagus xiamenensis</name>
    <dbReference type="NCBI Taxonomy" id="385682"/>
    <lineage>
        <taxon>Bacteria</taxon>
        <taxon>Pseudomonadati</taxon>
        <taxon>Bacteroidota</taxon>
        <taxon>Bacteroidia</taxon>
        <taxon>Marinilabiliales</taxon>
        <taxon>Marinilabiliaceae</taxon>
        <taxon>Thermophagus</taxon>
    </lineage>
</organism>
<sequence length="55" mass="6623">MLVEKKVKITTFRGVIICKFTRKYPLKDGNVPDYYSKQSIRFMETVMSKYCFENF</sequence>
<gene>
    <name evidence="1" type="ORF">SAMN05444380_101178</name>
</gene>
<dbReference type="EMBL" id="FONA01000001">
    <property type="protein sequence ID" value="SFD73453.1"/>
    <property type="molecule type" value="Genomic_DNA"/>
</dbReference>
<name>A0A1I1UXA2_9BACT</name>
<protein>
    <submittedName>
        <fullName evidence="1">Uncharacterized protein</fullName>
    </submittedName>
</protein>
<dbReference type="InParanoid" id="A0A1I1UXA2"/>